<evidence type="ECO:0000313" key="1">
    <source>
        <dbReference type="EMBL" id="PWK50749.1"/>
    </source>
</evidence>
<dbReference type="EMBL" id="QGGU01000006">
    <property type="protein sequence ID" value="PWK50749.1"/>
    <property type="molecule type" value="Genomic_DNA"/>
</dbReference>
<protein>
    <submittedName>
        <fullName evidence="1">Uncharacterized protein</fullName>
    </submittedName>
</protein>
<proteinExistence type="predicted"/>
<name>A0A316FQ50_9GAMM</name>
<reference evidence="1 2" key="1">
    <citation type="submission" date="2018-05" db="EMBL/GenBank/DDBJ databases">
        <title>Genomic Encyclopedia of Type Strains, Phase IV (KMG-IV): sequencing the most valuable type-strain genomes for metagenomic binning, comparative biology and taxonomic classification.</title>
        <authorList>
            <person name="Goeker M."/>
        </authorList>
    </citation>
    <scope>NUCLEOTIDE SEQUENCE [LARGE SCALE GENOMIC DNA]</scope>
    <source>
        <strain evidence="1 2">DSM 25350</strain>
    </source>
</reference>
<comment type="caution">
    <text evidence="1">The sequence shown here is derived from an EMBL/GenBank/DDBJ whole genome shotgun (WGS) entry which is preliminary data.</text>
</comment>
<keyword evidence="2" id="KW-1185">Reference proteome</keyword>
<gene>
    <name evidence="1" type="ORF">C8D97_10636</name>
</gene>
<organism evidence="1 2">
    <name type="scientific">Pleionea mediterranea</name>
    <dbReference type="NCBI Taxonomy" id="523701"/>
    <lineage>
        <taxon>Bacteria</taxon>
        <taxon>Pseudomonadati</taxon>
        <taxon>Pseudomonadota</taxon>
        <taxon>Gammaproteobacteria</taxon>
        <taxon>Oceanospirillales</taxon>
        <taxon>Pleioneaceae</taxon>
        <taxon>Pleionea</taxon>
    </lineage>
</organism>
<accession>A0A316FQ50</accession>
<dbReference type="Proteomes" id="UP000245790">
    <property type="component" value="Unassembled WGS sequence"/>
</dbReference>
<evidence type="ECO:0000313" key="2">
    <source>
        <dbReference type="Proteomes" id="UP000245790"/>
    </source>
</evidence>
<dbReference type="AlphaFoldDB" id="A0A316FQ50"/>
<dbReference type="OrthoDB" id="6271069at2"/>
<sequence length="66" mass="7313">MDNYNYEALCEIIGQEVVVEDSQGNAVSLKLSDVNKGKIDGEEWEAFSVIYQGGERILYSSGNLHS</sequence>